<name>A0A364Y5G3_9BACT</name>
<reference evidence="1 2" key="1">
    <citation type="submission" date="2018-06" db="EMBL/GenBank/DDBJ databases">
        <title>Chryseolinea flavus sp. nov., a member of the phylum Bacteroidetes isolated from soil.</title>
        <authorList>
            <person name="Li Y."/>
            <person name="Wang J."/>
        </authorList>
    </citation>
    <scope>NUCLEOTIDE SEQUENCE [LARGE SCALE GENOMIC DNA]</scope>
    <source>
        <strain evidence="1 2">SDU1-6</strain>
    </source>
</reference>
<dbReference type="Proteomes" id="UP000251889">
    <property type="component" value="Unassembled WGS sequence"/>
</dbReference>
<organism evidence="1 2">
    <name type="scientific">Pseudochryseolinea flava</name>
    <dbReference type="NCBI Taxonomy" id="2059302"/>
    <lineage>
        <taxon>Bacteria</taxon>
        <taxon>Pseudomonadati</taxon>
        <taxon>Bacteroidota</taxon>
        <taxon>Cytophagia</taxon>
        <taxon>Cytophagales</taxon>
        <taxon>Fulvivirgaceae</taxon>
        <taxon>Pseudochryseolinea</taxon>
    </lineage>
</organism>
<protein>
    <submittedName>
        <fullName evidence="1">Uncharacterized protein</fullName>
    </submittedName>
</protein>
<dbReference type="AlphaFoldDB" id="A0A364Y5G3"/>
<keyword evidence="2" id="KW-1185">Reference proteome</keyword>
<comment type="caution">
    <text evidence="1">The sequence shown here is derived from an EMBL/GenBank/DDBJ whole genome shotgun (WGS) entry which is preliminary data.</text>
</comment>
<evidence type="ECO:0000313" key="1">
    <source>
        <dbReference type="EMBL" id="RAW02045.1"/>
    </source>
</evidence>
<accession>A0A364Y5G3</accession>
<gene>
    <name evidence="1" type="ORF">DQQ10_05690</name>
</gene>
<sequence>MAIHLLVTPGACSGKHQQRRKDGGNFILKACHLGQGEQGARLSTQLKYVSFAKTEYINKVGGT</sequence>
<dbReference type="EMBL" id="QMFY01000002">
    <property type="protein sequence ID" value="RAW02045.1"/>
    <property type="molecule type" value="Genomic_DNA"/>
</dbReference>
<proteinExistence type="predicted"/>
<evidence type="ECO:0000313" key="2">
    <source>
        <dbReference type="Proteomes" id="UP000251889"/>
    </source>
</evidence>